<keyword evidence="3" id="KW-1185">Reference proteome</keyword>
<dbReference type="KEGG" id="pry:Prubr_02190"/>
<organism evidence="2 3">
    <name type="scientific">Polymorphospora rubra</name>
    <dbReference type="NCBI Taxonomy" id="338584"/>
    <lineage>
        <taxon>Bacteria</taxon>
        <taxon>Bacillati</taxon>
        <taxon>Actinomycetota</taxon>
        <taxon>Actinomycetes</taxon>
        <taxon>Micromonosporales</taxon>
        <taxon>Micromonosporaceae</taxon>
        <taxon>Polymorphospora</taxon>
    </lineage>
</organism>
<sequence length="73" mass="7841">MGGLDTGDGGQQCADPPRRGLPGHPLDGRCRRPEGPDGFALVRLEQVMECRGLTTELVQLFLPERVRDGLAVG</sequence>
<dbReference type="Proteomes" id="UP000680866">
    <property type="component" value="Chromosome"/>
</dbReference>
<proteinExistence type="predicted"/>
<evidence type="ECO:0000313" key="3">
    <source>
        <dbReference type="Proteomes" id="UP000680866"/>
    </source>
</evidence>
<feature type="region of interest" description="Disordered" evidence="1">
    <location>
        <begin position="1"/>
        <end position="32"/>
    </location>
</feature>
<name>A0A810MV59_9ACTN</name>
<accession>A0A810MV59</accession>
<evidence type="ECO:0000256" key="1">
    <source>
        <dbReference type="SAM" id="MobiDB-lite"/>
    </source>
</evidence>
<dbReference type="EMBL" id="AP023359">
    <property type="protein sequence ID" value="BCJ63198.1"/>
    <property type="molecule type" value="Genomic_DNA"/>
</dbReference>
<reference evidence="2" key="1">
    <citation type="submission" date="2020-08" db="EMBL/GenBank/DDBJ databases">
        <title>Whole genome shotgun sequence of Polymorphospora rubra NBRC 101157.</title>
        <authorList>
            <person name="Komaki H."/>
            <person name="Tamura T."/>
        </authorList>
    </citation>
    <scope>NUCLEOTIDE SEQUENCE</scope>
    <source>
        <strain evidence="2">NBRC 101157</strain>
    </source>
</reference>
<evidence type="ECO:0000313" key="2">
    <source>
        <dbReference type="EMBL" id="BCJ63198.1"/>
    </source>
</evidence>
<dbReference type="AlphaFoldDB" id="A0A810MV59"/>
<protein>
    <submittedName>
        <fullName evidence="2">Uncharacterized protein</fullName>
    </submittedName>
</protein>
<gene>
    <name evidence="2" type="ORF">Prubr_02190</name>
</gene>
<feature type="compositionally biased region" description="Gly residues" evidence="1">
    <location>
        <begin position="1"/>
        <end position="10"/>
    </location>
</feature>